<organism evidence="1 2">
    <name type="scientific">Orientia tsutsugamushi str. TA716</name>
    <dbReference type="NCBI Taxonomy" id="1359175"/>
    <lineage>
        <taxon>Bacteria</taxon>
        <taxon>Pseudomonadati</taxon>
        <taxon>Pseudomonadota</taxon>
        <taxon>Alphaproteobacteria</taxon>
        <taxon>Rickettsiales</taxon>
        <taxon>Rickettsiaceae</taxon>
        <taxon>Rickettsieae</taxon>
        <taxon>Orientia</taxon>
    </lineage>
</organism>
<dbReference type="GO" id="GO:0003677">
    <property type="term" value="F:DNA binding"/>
    <property type="evidence" value="ECO:0007669"/>
    <property type="project" value="InterPro"/>
</dbReference>
<dbReference type="RefSeq" id="WP_045916500.1">
    <property type="nucleotide sequence ID" value="NZ_LAOA01000002.1"/>
</dbReference>
<protein>
    <submittedName>
        <fullName evidence="1">Putative integrase</fullName>
    </submittedName>
</protein>
<dbReference type="AlphaFoldDB" id="A0A0F3PBE6"/>
<evidence type="ECO:0000313" key="1">
    <source>
        <dbReference type="EMBL" id="KJV77645.1"/>
    </source>
</evidence>
<sequence length="73" mass="8345">MVKLYNIGLADKLIEVLQTRKLCSKSEWVLPSPTDNSKHISSSTMHQAWAKIRKKAGIQNEQYMILEECLQLG</sequence>
<reference evidence="1 2" key="1">
    <citation type="submission" date="2015-01" db="EMBL/GenBank/DDBJ databases">
        <title>Genome Sequencing of Rickettsiales.</title>
        <authorList>
            <person name="Daugherty S.C."/>
            <person name="Su Q."/>
            <person name="Abolude K."/>
            <person name="Beier-Sexton M."/>
            <person name="Carlyon J.A."/>
            <person name="Carter R."/>
            <person name="Day N.P."/>
            <person name="Dumler S.J."/>
            <person name="Dyachenko V."/>
            <person name="Godinez A."/>
            <person name="Kurtti T.J."/>
            <person name="Lichay M."/>
            <person name="Mullins K.E."/>
            <person name="Ott S."/>
            <person name="Pappas-Brown V."/>
            <person name="Paris D.H."/>
            <person name="Patel P."/>
            <person name="Richards A.L."/>
            <person name="Sadzewicz L."/>
            <person name="Sears K."/>
            <person name="Seidman D."/>
            <person name="Sengamalay N."/>
            <person name="Stenos J."/>
            <person name="Tallon L.J."/>
            <person name="Vincent G."/>
            <person name="Fraser C.M."/>
            <person name="Munderloh U."/>
            <person name="Dunning-Hotopp J.C."/>
        </authorList>
    </citation>
    <scope>NUCLEOTIDE SEQUENCE [LARGE SCALE GENOMIC DNA]</scope>
    <source>
        <strain evidence="1 2">TA716</strain>
    </source>
</reference>
<proteinExistence type="predicted"/>
<gene>
    <name evidence="1" type="ORF">OTSTA716_0073</name>
</gene>
<dbReference type="InterPro" id="IPR011010">
    <property type="entry name" value="DNA_brk_join_enz"/>
</dbReference>
<dbReference type="SUPFAM" id="SSF56349">
    <property type="entry name" value="DNA breaking-rejoining enzymes"/>
    <property type="match status" value="1"/>
</dbReference>
<dbReference type="PATRIC" id="fig|1359175.3.peg.1308"/>
<name>A0A0F3PBE6_ORITS</name>
<evidence type="ECO:0000313" key="2">
    <source>
        <dbReference type="Proteomes" id="UP000033671"/>
    </source>
</evidence>
<accession>A0A0F3PBE6</accession>
<dbReference type="EMBL" id="LAOA01000002">
    <property type="protein sequence ID" value="KJV77645.1"/>
    <property type="molecule type" value="Genomic_DNA"/>
</dbReference>
<comment type="caution">
    <text evidence="1">The sequence shown here is derived from an EMBL/GenBank/DDBJ whole genome shotgun (WGS) entry which is preliminary data.</text>
</comment>
<dbReference type="Proteomes" id="UP000033671">
    <property type="component" value="Unassembled WGS sequence"/>
</dbReference>